<evidence type="ECO:0000313" key="1">
    <source>
        <dbReference type="EMBL" id="GMH93271.1"/>
    </source>
</evidence>
<gene>
    <name evidence="1" type="ORF">TrST_g6667</name>
</gene>
<sequence length="308" mass="33703">MISGSCLDLIFKKIEMNKFASMATLDALSSDAPPLPLHLSNLLLTPISVNSELPDFEAICEGFELPRERCEEKKRDEDRLPNRIVSGVASGLELGLWKSHSKHCAHELLSAEYIEGIVQSVKELLLSEGDGEGETVCLEIGAGTGLLSEYLRPRLKGFCEVVAVDDFTSAISAVTSVVEMGCEEALNKYKPKLVICSWMPPGRDFSDAIAKCDSVHGYLLLGEADSSTCGDRWATWGVPPEIGCKKCDFEGCGRCDLGIYEDTPKPYAERGFSRSCVDSIQSVQICRFDSNVCRGYSSATLFTRDMAK</sequence>
<organism evidence="1 2">
    <name type="scientific">Triparma strigata</name>
    <dbReference type="NCBI Taxonomy" id="1606541"/>
    <lineage>
        <taxon>Eukaryota</taxon>
        <taxon>Sar</taxon>
        <taxon>Stramenopiles</taxon>
        <taxon>Ochrophyta</taxon>
        <taxon>Bolidophyceae</taxon>
        <taxon>Parmales</taxon>
        <taxon>Triparmaceae</taxon>
        <taxon>Triparma</taxon>
    </lineage>
</organism>
<keyword evidence="2" id="KW-1185">Reference proteome</keyword>
<dbReference type="AlphaFoldDB" id="A0A9W7BRL0"/>
<dbReference type="OrthoDB" id="46175at2759"/>
<name>A0A9W7BRL0_9STRA</name>
<dbReference type="InterPro" id="IPR029063">
    <property type="entry name" value="SAM-dependent_MTases_sf"/>
</dbReference>
<proteinExistence type="predicted"/>
<evidence type="ECO:0008006" key="3">
    <source>
        <dbReference type="Google" id="ProtNLM"/>
    </source>
</evidence>
<dbReference type="SUPFAM" id="SSF53335">
    <property type="entry name" value="S-adenosyl-L-methionine-dependent methyltransferases"/>
    <property type="match status" value="1"/>
</dbReference>
<protein>
    <recommendedName>
        <fullName evidence="3">Methyltransferase domain-containing protein</fullName>
    </recommendedName>
</protein>
<evidence type="ECO:0000313" key="2">
    <source>
        <dbReference type="Proteomes" id="UP001165085"/>
    </source>
</evidence>
<reference evidence="2" key="1">
    <citation type="journal article" date="2023" name="Commun. Biol.">
        <title>Genome analysis of Parmales, the sister group of diatoms, reveals the evolutionary specialization of diatoms from phago-mixotrophs to photoautotrophs.</title>
        <authorList>
            <person name="Ban H."/>
            <person name="Sato S."/>
            <person name="Yoshikawa S."/>
            <person name="Yamada K."/>
            <person name="Nakamura Y."/>
            <person name="Ichinomiya M."/>
            <person name="Sato N."/>
            <person name="Blanc-Mathieu R."/>
            <person name="Endo H."/>
            <person name="Kuwata A."/>
            <person name="Ogata H."/>
        </authorList>
    </citation>
    <scope>NUCLEOTIDE SEQUENCE [LARGE SCALE GENOMIC DNA]</scope>
    <source>
        <strain evidence="2">NIES 3701</strain>
    </source>
</reference>
<dbReference type="Gene3D" id="3.40.50.150">
    <property type="entry name" value="Vaccinia Virus protein VP39"/>
    <property type="match status" value="1"/>
</dbReference>
<dbReference type="EMBL" id="BRXY01000410">
    <property type="protein sequence ID" value="GMH93271.1"/>
    <property type="molecule type" value="Genomic_DNA"/>
</dbReference>
<comment type="caution">
    <text evidence="1">The sequence shown here is derived from an EMBL/GenBank/DDBJ whole genome shotgun (WGS) entry which is preliminary data.</text>
</comment>
<accession>A0A9W7BRL0</accession>
<dbReference type="Proteomes" id="UP001165085">
    <property type="component" value="Unassembled WGS sequence"/>
</dbReference>